<accession>A0A8T0V6W0</accession>
<gene>
    <name evidence="1" type="ORF">PVAP13_3KG562100</name>
</gene>
<evidence type="ECO:0000313" key="1">
    <source>
        <dbReference type="EMBL" id="KAG2630970.1"/>
    </source>
</evidence>
<dbReference type="EMBL" id="CM029041">
    <property type="protein sequence ID" value="KAG2630970.1"/>
    <property type="molecule type" value="Genomic_DNA"/>
</dbReference>
<comment type="caution">
    <text evidence="1">The sequence shown here is derived from an EMBL/GenBank/DDBJ whole genome shotgun (WGS) entry which is preliminary data.</text>
</comment>
<sequence>MLPLSGAAGATYSKTICFCNNSTLAPDPSTPPSTGLPRHSHPPPFLQCSAPPCVVPPFCSVPNRISLVWSRLSSNPPPLTAQVLSISVHSSTNEFSRHLVQRMWWSLYLLRCNSVRVPAIIQPAITSVPAEQAPAGPRPVSLRATKPSIIDIHATMHGLFHTQNWS</sequence>
<protein>
    <submittedName>
        <fullName evidence="1">Uncharacterized protein</fullName>
    </submittedName>
</protein>
<proteinExistence type="predicted"/>
<organism evidence="1 2">
    <name type="scientific">Panicum virgatum</name>
    <name type="common">Blackwell switchgrass</name>
    <dbReference type="NCBI Taxonomy" id="38727"/>
    <lineage>
        <taxon>Eukaryota</taxon>
        <taxon>Viridiplantae</taxon>
        <taxon>Streptophyta</taxon>
        <taxon>Embryophyta</taxon>
        <taxon>Tracheophyta</taxon>
        <taxon>Spermatophyta</taxon>
        <taxon>Magnoliopsida</taxon>
        <taxon>Liliopsida</taxon>
        <taxon>Poales</taxon>
        <taxon>Poaceae</taxon>
        <taxon>PACMAD clade</taxon>
        <taxon>Panicoideae</taxon>
        <taxon>Panicodae</taxon>
        <taxon>Paniceae</taxon>
        <taxon>Panicinae</taxon>
        <taxon>Panicum</taxon>
        <taxon>Panicum sect. Hiantes</taxon>
    </lineage>
</organism>
<keyword evidence="2" id="KW-1185">Reference proteome</keyword>
<reference evidence="1" key="1">
    <citation type="submission" date="2020-05" db="EMBL/GenBank/DDBJ databases">
        <title>WGS assembly of Panicum virgatum.</title>
        <authorList>
            <person name="Lovell J.T."/>
            <person name="Jenkins J."/>
            <person name="Shu S."/>
            <person name="Juenger T.E."/>
            <person name="Schmutz J."/>
        </authorList>
    </citation>
    <scope>NUCLEOTIDE SEQUENCE</scope>
    <source>
        <strain evidence="1">AP13</strain>
    </source>
</reference>
<dbReference type="Proteomes" id="UP000823388">
    <property type="component" value="Chromosome 3K"/>
</dbReference>
<dbReference type="AlphaFoldDB" id="A0A8T0V6W0"/>
<evidence type="ECO:0000313" key="2">
    <source>
        <dbReference type="Proteomes" id="UP000823388"/>
    </source>
</evidence>
<name>A0A8T0V6W0_PANVG</name>